<feature type="region of interest" description="Disordered" evidence="1">
    <location>
        <begin position="85"/>
        <end position="151"/>
    </location>
</feature>
<comment type="caution">
    <text evidence="2">The sequence shown here is derived from an EMBL/GenBank/DDBJ whole genome shotgun (WGS) entry which is preliminary data.</text>
</comment>
<gene>
    <name evidence="2" type="ORF">PGLA1383_LOCUS34495</name>
</gene>
<organism evidence="2 3">
    <name type="scientific">Polarella glacialis</name>
    <name type="common">Dinoflagellate</name>
    <dbReference type="NCBI Taxonomy" id="89957"/>
    <lineage>
        <taxon>Eukaryota</taxon>
        <taxon>Sar</taxon>
        <taxon>Alveolata</taxon>
        <taxon>Dinophyceae</taxon>
        <taxon>Suessiales</taxon>
        <taxon>Suessiaceae</taxon>
        <taxon>Polarella</taxon>
    </lineage>
</organism>
<feature type="compositionally biased region" description="Low complexity" evidence="1">
    <location>
        <begin position="411"/>
        <end position="428"/>
    </location>
</feature>
<dbReference type="AlphaFoldDB" id="A0A813FWY9"/>
<feature type="non-terminal residue" evidence="2">
    <location>
        <position position="521"/>
    </location>
</feature>
<feature type="region of interest" description="Disordered" evidence="1">
    <location>
        <begin position="1"/>
        <end position="69"/>
    </location>
</feature>
<reference evidence="2" key="1">
    <citation type="submission" date="2021-02" db="EMBL/GenBank/DDBJ databases">
        <authorList>
            <person name="Dougan E. K."/>
            <person name="Rhodes N."/>
            <person name="Thang M."/>
            <person name="Chan C."/>
        </authorList>
    </citation>
    <scope>NUCLEOTIDE SEQUENCE</scope>
</reference>
<feature type="compositionally biased region" description="Low complexity" evidence="1">
    <location>
        <begin position="88"/>
        <end position="98"/>
    </location>
</feature>
<protein>
    <submittedName>
        <fullName evidence="2">Uncharacterized protein</fullName>
    </submittedName>
</protein>
<dbReference type="OrthoDB" id="446512at2759"/>
<evidence type="ECO:0000256" key="1">
    <source>
        <dbReference type="SAM" id="MobiDB-lite"/>
    </source>
</evidence>
<feature type="compositionally biased region" description="Polar residues" evidence="1">
    <location>
        <begin position="1"/>
        <end position="11"/>
    </location>
</feature>
<evidence type="ECO:0000313" key="2">
    <source>
        <dbReference type="EMBL" id="CAE8616826.1"/>
    </source>
</evidence>
<name>A0A813FWY9_POLGL</name>
<keyword evidence="3" id="KW-1185">Reference proteome</keyword>
<evidence type="ECO:0000313" key="3">
    <source>
        <dbReference type="Proteomes" id="UP000654075"/>
    </source>
</evidence>
<feature type="region of interest" description="Disordered" evidence="1">
    <location>
        <begin position="377"/>
        <end position="428"/>
    </location>
</feature>
<feature type="compositionally biased region" description="Low complexity" evidence="1">
    <location>
        <begin position="13"/>
        <end position="25"/>
    </location>
</feature>
<proteinExistence type="predicted"/>
<dbReference type="Proteomes" id="UP000654075">
    <property type="component" value="Unassembled WGS sequence"/>
</dbReference>
<dbReference type="EMBL" id="CAJNNV010025973">
    <property type="protein sequence ID" value="CAE8616826.1"/>
    <property type="molecule type" value="Genomic_DNA"/>
</dbReference>
<accession>A0A813FWY9</accession>
<sequence length="521" mass="55604">MSLSAQPQQCLTARAPPRAPWPFAADSSQQPSASLRAPSSDGLPLPPPKAHDGSGTPVMGSPLYHRGRPIATPMGLAALWGDLPQKKAASVSAPSAPSQRVGRDPSPVPGPSWSPPAQHVAEPYQSVTPGRTLAGRPPTGPGNAPAPVQGGRCAMSPTRLIFAESEPSPQRGQSHANALYQPVQQQPLFQQVQPNVAPGGQRQERQEPDLIQQHVVFALRSNPQLQGRKVRQVCEGIYLIDGNEVNLEWQHSTQPGMRGHLVVVDGPLRQPFLDYLAKSDQNMHYDTLSIARTSNLHHLPKEKRITFDDKHKQYSRLEAMKVAKEQASLREKAADFTRAGQQMPDDLVLKYNKVLRQRLKHARSVEDDDLPPAMEAVEEQPKVAQPAATPAAMPAAAAASQALPTPPPMHTAPAATAAAVGQQQQTMQPPMLTARQLPPPTPRDHMLSMMTPRGISLNGVPSYLPASSASYRPPLGAAAASPFQPPIGRTWSGDTFTPMAQLAMASAAFPAGGAAAAPSAS</sequence>
<feature type="compositionally biased region" description="Low complexity" evidence="1">
    <location>
        <begin position="384"/>
        <end position="403"/>
    </location>
</feature>